<evidence type="ECO:0000313" key="3">
    <source>
        <dbReference type="Proteomes" id="UP000029964"/>
    </source>
</evidence>
<gene>
    <name evidence="2" type="ORF">ACRE_064840</name>
</gene>
<dbReference type="Proteomes" id="UP000029964">
    <property type="component" value="Unassembled WGS sequence"/>
</dbReference>
<evidence type="ECO:0000256" key="1">
    <source>
        <dbReference type="SAM" id="MobiDB-lite"/>
    </source>
</evidence>
<protein>
    <submittedName>
        <fullName evidence="2">Uncharacterized protein</fullName>
    </submittedName>
</protein>
<accession>A0A086T0A5</accession>
<feature type="compositionally biased region" description="Basic and acidic residues" evidence="1">
    <location>
        <begin position="1"/>
        <end position="11"/>
    </location>
</feature>
<dbReference type="AlphaFoldDB" id="A0A086T0A5"/>
<name>A0A086T0A5_HAPC1</name>
<dbReference type="EMBL" id="JPKY01000085">
    <property type="protein sequence ID" value="KFH42787.1"/>
    <property type="molecule type" value="Genomic_DNA"/>
</dbReference>
<dbReference type="OrthoDB" id="1658288at2759"/>
<dbReference type="HOGENOM" id="CLU_1427596_0_0_1"/>
<proteinExistence type="predicted"/>
<organism evidence="2 3">
    <name type="scientific">Hapsidospora chrysogenum (strain ATCC 11550 / CBS 779.69 / DSM 880 / IAM 14645 / JCM 23072 / IMI 49137)</name>
    <name type="common">Acremonium chrysogenum</name>
    <dbReference type="NCBI Taxonomy" id="857340"/>
    <lineage>
        <taxon>Eukaryota</taxon>
        <taxon>Fungi</taxon>
        <taxon>Dikarya</taxon>
        <taxon>Ascomycota</taxon>
        <taxon>Pezizomycotina</taxon>
        <taxon>Sordariomycetes</taxon>
        <taxon>Hypocreomycetidae</taxon>
        <taxon>Hypocreales</taxon>
        <taxon>Bionectriaceae</taxon>
        <taxon>Hapsidospora</taxon>
    </lineage>
</organism>
<evidence type="ECO:0000313" key="2">
    <source>
        <dbReference type="EMBL" id="KFH42787.1"/>
    </source>
</evidence>
<sequence>MEEKGCIKFDDPSGGAPVTDPETSDKDERGAGNAPGKNPSLVGAKLCQDSTYLIIAPSNTAGGSTGRPSRDIFLSRLDDWKPTTTSIHPYRIPLDTSCHVYVPLGVLPGKKFVFLDRDLWLCVLPLTGSATACSATEPYQRYYFIPRDWVGTSSLESCVLTADGTLFWPKDDRVIRIKCNLDFARPVVGL</sequence>
<keyword evidence="3" id="KW-1185">Reference proteome</keyword>
<feature type="region of interest" description="Disordered" evidence="1">
    <location>
        <begin position="1"/>
        <end position="41"/>
    </location>
</feature>
<comment type="caution">
    <text evidence="2">The sequence shown here is derived from an EMBL/GenBank/DDBJ whole genome shotgun (WGS) entry which is preliminary data.</text>
</comment>
<reference evidence="3" key="1">
    <citation type="journal article" date="2014" name="Genome Announc.">
        <title>Genome sequence and annotation of Acremonium chrysogenum, producer of the beta-lactam antibiotic cephalosporin C.</title>
        <authorList>
            <person name="Terfehr D."/>
            <person name="Dahlmann T.A."/>
            <person name="Specht T."/>
            <person name="Zadra I."/>
            <person name="Kuernsteiner H."/>
            <person name="Kueck U."/>
        </authorList>
    </citation>
    <scope>NUCLEOTIDE SEQUENCE [LARGE SCALE GENOMIC DNA]</scope>
    <source>
        <strain evidence="3">ATCC 11550 / CBS 779.69 / DSM 880 / IAM 14645 / JCM 23072 / IMI 49137</strain>
    </source>
</reference>